<evidence type="ECO:0000259" key="6">
    <source>
        <dbReference type="Pfam" id="PF00703"/>
    </source>
</evidence>
<feature type="chain" id="PRO_5046040365" description="Beta-galactosidase" evidence="5">
    <location>
        <begin position="30"/>
        <end position="1039"/>
    </location>
</feature>
<gene>
    <name evidence="9" type="ORF">MOX91_02200</name>
</gene>
<dbReference type="InterPro" id="IPR013783">
    <property type="entry name" value="Ig-like_fold"/>
</dbReference>
<keyword evidence="5" id="KW-0732">Signal</keyword>
<evidence type="ECO:0000256" key="5">
    <source>
        <dbReference type="SAM" id="SignalP"/>
    </source>
</evidence>
<dbReference type="SUPFAM" id="SSF51445">
    <property type="entry name" value="(Trans)glycosidases"/>
    <property type="match status" value="1"/>
</dbReference>
<evidence type="ECO:0000256" key="1">
    <source>
        <dbReference type="ARBA" id="ARBA00007401"/>
    </source>
</evidence>
<dbReference type="Pfam" id="PF02836">
    <property type="entry name" value="Glyco_hydro_2_C"/>
    <property type="match status" value="1"/>
</dbReference>
<keyword evidence="2" id="KW-0378">Hydrolase</keyword>
<keyword evidence="10" id="KW-1185">Reference proteome</keyword>
<evidence type="ECO:0000259" key="8">
    <source>
        <dbReference type="Pfam" id="PF02837"/>
    </source>
</evidence>
<dbReference type="InterPro" id="IPR006103">
    <property type="entry name" value="Glyco_hydro_2_cat"/>
</dbReference>
<dbReference type="InterPro" id="IPR017853">
    <property type="entry name" value="GH"/>
</dbReference>
<keyword evidence="4" id="KW-0175">Coiled coil</keyword>
<dbReference type="Pfam" id="PF02837">
    <property type="entry name" value="Glyco_hydro_2_N"/>
    <property type="match status" value="1"/>
</dbReference>
<dbReference type="InterPro" id="IPR036156">
    <property type="entry name" value="Beta-gal/glucu_dom_sf"/>
</dbReference>
<organism evidence="9 10">
    <name type="scientific">Intestinicryptomonas porci</name>
    <dbReference type="NCBI Taxonomy" id="2926320"/>
    <lineage>
        <taxon>Bacteria</taxon>
        <taxon>Pseudomonadati</taxon>
        <taxon>Verrucomicrobiota</taxon>
        <taxon>Opitutia</taxon>
        <taxon>Opitutales</taxon>
        <taxon>Intestinicryptomonaceae</taxon>
        <taxon>Intestinicryptomonas</taxon>
    </lineage>
</organism>
<proteinExistence type="inferred from homology"/>
<evidence type="ECO:0008006" key="11">
    <source>
        <dbReference type="Google" id="ProtNLM"/>
    </source>
</evidence>
<evidence type="ECO:0000256" key="3">
    <source>
        <dbReference type="ARBA" id="ARBA00023295"/>
    </source>
</evidence>
<dbReference type="EMBL" id="JALBUT010000002">
    <property type="protein sequence ID" value="MDX8414997.1"/>
    <property type="molecule type" value="Genomic_DNA"/>
</dbReference>
<dbReference type="InterPro" id="IPR006102">
    <property type="entry name" value="Ig-like_GH2"/>
</dbReference>
<protein>
    <recommendedName>
        <fullName evidence="11">Beta-galactosidase</fullName>
    </recommendedName>
</protein>
<reference evidence="9 10" key="1">
    <citation type="submission" date="2022-03" db="EMBL/GenBank/DDBJ databases">
        <title>Novel taxa within the pig intestine.</title>
        <authorList>
            <person name="Wylensek D."/>
            <person name="Bishof K."/>
            <person name="Afrizal A."/>
            <person name="Clavel T."/>
        </authorList>
    </citation>
    <scope>NUCLEOTIDE SEQUENCE [LARGE SCALE GENOMIC DNA]</scope>
    <source>
        <strain evidence="9 10">CLA-KB-P66</strain>
    </source>
</reference>
<dbReference type="Gene3D" id="2.60.40.10">
    <property type="entry name" value="Immunoglobulins"/>
    <property type="match status" value="1"/>
</dbReference>
<dbReference type="SUPFAM" id="SSF49785">
    <property type="entry name" value="Galactose-binding domain-like"/>
    <property type="match status" value="1"/>
</dbReference>
<comment type="caution">
    <text evidence="9">The sequence shown here is derived from an EMBL/GenBank/DDBJ whole genome shotgun (WGS) entry which is preliminary data.</text>
</comment>
<dbReference type="Gene3D" id="3.20.20.80">
    <property type="entry name" value="Glycosidases"/>
    <property type="match status" value="1"/>
</dbReference>
<feature type="domain" description="Glycosyl hydrolases family 2 sugar binding" evidence="8">
    <location>
        <begin position="86"/>
        <end position="247"/>
    </location>
</feature>
<evidence type="ECO:0000256" key="2">
    <source>
        <dbReference type="ARBA" id="ARBA00022801"/>
    </source>
</evidence>
<dbReference type="InterPro" id="IPR008979">
    <property type="entry name" value="Galactose-bd-like_sf"/>
</dbReference>
<evidence type="ECO:0000313" key="9">
    <source>
        <dbReference type="EMBL" id="MDX8414997.1"/>
    </source>
</evidence>
<keyword evidence="3" id="KW-0326">Glycosidase</keyword>
<sequence length="1039" mass="117316">MPLKERIIAALKKSILAPMLFASASSSFAAAEFDRDFSPSEGILAPCEKSFRDEICLNGYWQFQPVKIPNGFKFGNGTPPELEKPAPDKWESVKIKIPSPWNVNKWGGGNKTGEGTNLPYAPSSVYFPSYPDSWCDARMGWLKKEIDIPENFRGKRLFLHFDAIAGQAQVFVNSKPVGSHFDQHLGFECDITDAAKIGKNEILIGIRHSKLFDKHHPKYKMNATYPAGSNTDDLIGIWQDVFLIAKPEVFVEEVFVKPLVSKGILEIEVSVKNSSKKDFEGLVFADINEWLNGATQDLKKSNALNLDDGKPLGKRLETVLNAPEPKWSLAKNPSLKISPQKISVKAGKTAKITLSTSPKDALKLWSLNEPNLYAALVKIKSAKENLDIKYTRFGWREFSISGFNILLNGEKIKAFGDLQHPFGPYTCSRRFIYGWYQMIKSFGGNAVRPHAQPWHKCYYDMADEMGLMVLAESGLFGSSIRPNLTVDETWIRTEEQIKRLVKRYRNNPSVLGWSVGNEMFAMSLPHLQVKNFEKFGRIKDEKKVKQEDLQDYKQYKTDFAKLEEDKKLWEEKLANLAKVPQTLDPTRPFITIDGDRDLSGSLPVWSRHFGDGDISGGVLEAKKNLNAPKPMVVGEFGATYYGNPSRVYKYWGDEVFSSYAGRNKALAGDLYRAVKEVAIPHLAYFSPSEVCWFGIEHLPYGYNDFSRLPNLRDGVFPKKAYIEGKPGYQFERIPPYIFTINPAIDKSLPFMRPLAHYKALKAAIKNEPCEFAEVKMQKILNPQAFKHPQNAKTLPPAKFTEAFFVGNENSDLAKALRRRGAILNFKNDKLPFVIVDAENLTKEETQILKKISSNTFARNKDAVMLFMVAEKDLSESAKEFFEDKIEVVKHTGTAMDKGKSEIANCFNLFDLYFSEPQSGNFEERKIFKQIISGDILKGAKTAFVPSNIDWSLFDAPEMRKCAQTILYERLQKPQGAVLFEKNLKKGRLVISSLNYKLKSNQSNLLIKSVLRILGLATQRGEASAEKASTHDLLMDGPID</sequence>
<accession>A0ABU4WEK7</accession>
<dbReference type="PANTHER" id="PTHR42732">
    <property type="entry name" value="BETA-GALACTOSIDASE"/>
    <property type="match status" value="1"/>
</dbReference>
<feature type="signal peptide" evidence="5">
    <location>
        <begin position="1"/>
        <end position="29"/>
    </location>
</feature>
<comment type="similarity">
    <text evidence="1">Belongs to the glycosyl hydrolase 2 family.</text>
</comment>
<evidence type="ECO:0000256" key="4">
    <source>
        <dbReference type="SAM" id="Coils"/>
    </source>
</evidence>
<dbReference type="InterPro" id="IPR006104">
    <property type="entry name" value="Glyco_hydro_2_N"/>
</dbReference>
<dbReference type="RefSeq" id="WP_370396444.1">
    <property type="nucleotide sequence ID" value="NZ_JALBUT010000002.1"/>
</dbReference>
<dbReference type="InterPro" id="IPR051913">
    <property type="entry name" value="GH2_Domain-Containing"/>
</dbReference>
<name>A0ABU4WEK7_9BACT</name>
<feature type="domain" description="Glycoside hydrolase family 2 immunoglobulin-like beta-sandwich" evidence="6">
    <location>
        <begin position="337"/>
        <end position="396"/>
    </location>
</feature>
<evidence type="ECO:0000259" key="7">
    <source>
        <dbReference type="Pfam" id="PF02836"/>
    </source>
</evidence>
<dbReference type="Proteomes" id="UP001275932">
    <property type="component" value="Unassembled WGS sequence"/>
</dbReference>
<dbReference type="Pfam" id="PF00703">
    <property type="entry name" value="Glyco_hydro_2"/>
    <property type="match status" value="1"/>
</dbReference>
<dbReference type="SUPFAM" id="SSF49303">
    <property type="entry name" value="beta-Galactosidase/glucuronidase domain"/>
    <property type="match status" value="1"/>
</dbReference>
<dbReference type="Gene3D" id="2.60.120.260">
    <property type="entry name" value="Galactose-binding domain-like"/>
    <property type="match status" value="1"/>
</dbReference>
<evidence type="ECO:0000313" key="10">
    <source>
        <dbReference type="Proteomes" id="UP001275932"/>
    </source>
</evidence>
<feature type="coiled-coil region" evidence="4">
    <location>
        <begin position="545"/>
        <end position="579"/>
    </location>
</feature>
<dbReference type="PANTHER" id="PTHR42732:SF1">
    <property type="entry name" value="BETA-MANNOSIDASE"/>
    <property type="match status" value="1"/>
</dbReference>
<feature type="domain" description="Glycoside hydrolase family 2 catalytic" evidence="7">
    <location>
        <begin position="436"/>
        <end position="537"/>
    </location>
</feature>